<dbReference type="GO" id="GO:0016560">
    <property type="term" value="P:protein import into peroxisome matrix, docking"/>
    <property type="evidence" value="ECO:0007669"/>
    <property type="project" value="InterPro"/>
</dbReference>
<dbReference type="SMART" id="SM00326">
    <property type="entry name" value="SH3"/>
    <property type="match status" value="1"/>
</dbReference>
<evidence type="ECO:0000256" key="14">
    <source>
        <dbReference type="SAM" id="MobiDB-lite"/>
    </source>
</evidence>
<evidence type="ECO:0000259" key="15">
    <source>
        <dbReference type="PROSITE" id="PS50002"/>
    </source>
</evidence>
<dbReference type="OrthoDB" id="10037838at2759"/>
<evidence type="ECO:0000256" key="11">
    <source>
        <dbReference type="ARBA" id="ARBA00034535"/>
    </source>
</evidence>
<proteinExistence type="inferred from homology"/>
<dbReference type="InterPro" id="IPR001452">
    <property type="entry name" value="SH3_domain"/>
</dbReference>
<accession>A0A7R8YZZ4</accession>
<keyword evidence="8" id="KW-0472">Membrane</keyword>
<evidence type="ECO:0000256" key="13">
    <source>
        <dbReference type="PROSITE-ProRule" id="PRU00192"/>
    </source>
</evidence>
<sequence length="412" mass="44394">MAHNLGNFRSPVLAEPRLIPGGSANLIQTPLGNVRSNQIVSSVPPPLPPPLNGQSNSYSYGGGSPYMGYNSYNSYSPMYGGYGSGGLGGYGGFGSGFGSYGGYGSYNRYGGMNPYDPETRFIQLAEESSRPAFQSIESLVGAIGNIAAMLDSTFFALTSSFRAILGVAANFGRLRGVFAQFWSTFAIFRGLNWIYRKLLYMLKVSNIDPSSEAFKEAFAAAQKGLQTDPQQKRKPSPWPVVAFLGFIFTAPYLIMKLLSTVSNSAVEESRNPQTWVRPIKSTAVYSFQGRNPEELSIRAGQTVLVAPKEVQNTHKLMSSGWALATVDGRTSGLIPIQYVQGPNQINREAPVVPNSNIVNEFPKEWNLPVECETLEQVQVPAAPAVDSSVSVSAPVATESTGECEASESVKES</sequence>
<evidence type="ECO:0000256" key="12">
    <source>
        <dbReference type="ARBA" id="ARBA00046271"/>
    </source>
</evidence>
<name>A0A7R8YZZ4_HERIL</name>
<dbReference type="GO" id="GO:1990429">
    <property type="term" value="C:peroxisomal importomer complex"/>
    <property type="evidence" value="ECO:0007669"/>
    <property type="project" value="TreeGrafter"/>
</dbReference>
<evidence type="ECO:0000256" key="2">
    <source>
        <dbReference type="ARBA" id="ARBA00022443"/>
    </source>
</evidence>
<evidence type="ECO:0000313" key="16">
    <source>
        <dbReference type="EMBL" id="CAD7088231.1"/>
    </source>
</evidence>
<dbReference type="CDD" id="cd11864">
    <property type="entry name" value="SH3_PEX13_eumet"/>
    <property type="match status" value="1"/>
</dbReference>
<dbReference type="InterPro" id="IPR035463">
    <property type="entry name" value="Pex13"/>
</dbReference>
<dbReference type="AlphaFoldDB" id="A0A7R8YZZ4"/>
<keyword evidence="7" id="KW-0811">Translocation</keyword>
<evidence type="ECO:0000313" key="17">
    <source>
        <dbReference type="Proteomes" id="UP000594454"/>
    </source>
</evidence>
<dbReference type="PROSITE" id="PS50002">
    <property type="entry name" value="SH3"/>
    <property type="match status" value="1"/>
</dbReference>
<dbReference type="InterPro" id="IPR036028">
    <property type="entry name" value="SH3-like_dom_sf"/>
</dbReference>
<keyword evidence="5" id="KW-0653">Protein transport</keyword>
<dbReference type="SUPFAM" id="SSF50044">
    <property type="entry name" value="SH3-domain"/>
    <property type="match status" value="1"/>
</dbReference>
<evidence type="ECO:0000256" key="3">
    <source>
        <dbReference type="ARBA" id="ARBA00022448"/>
    </source>
</evidence>
<dbReference type="InParanoid" id="A0A7R8YZZ4"/>
<dbReference type="Gene3D" id="2.30.30.40">
    <property type="entry name" value="SH3 Domains"/>
    <property type="match status" value="1"/>
</dbReference>
<protein>
    <recommendedName>
        <fullName evidence="11">Peroxisomal membrane protein PEX13</fullName>
    </recommendedName>
    <alternativeName>
        <fullName evidence="10">Peroxin-13</fullName>
    </alternativeName>
</protein>
<dbReference type="Pfam" id="PF04088">
    <property type="entry name" value="Peroxin-13_N"/>
    <property type="match status" value="1"/>
</dbReference>
<dbReference type="GO" id="GO:0005778">
    <property type="term" value="C:peroxisomal membrane"/>
    <property type="evidence" value="ECO:0007669"/>
    <property type="project" value="UniProtKB-SubCell"/>
</dbReference>
<dbReference type="PANTHER" id="PTHR19332:SF1">
    <property type="entry name" value="PEROXISOMAL MEMBRANE PROTEIN PEX13"/>
    <property type="match status" value="1"/>
</dbReference>
<gene>
    <name evidence="16" type="ORF">HERILL_LOCUS10876</name>
</gene>
<dbReference type="Pfam" id="PF14604">
    <property type="entry name" value="SH3_9"/>
    <property type="match status" value="1"/>
</dbReference>
<feature type="compositionally biased region" description="Low complexity" evidence="14">
    <location>
        <begin position="383"/>
        <end position="396"/>
    </location>
</feature>
<keyword evidence="3" id="KW-0813">Transport</keyword>
<evidence type="ECO:0000256" key="4">
    <source>
        <dbReference type="ARBA" id="ARBA00022692"/>
    </source>
</evidence>
<evidence type="ECO:0000256" key="9">
    <source>
        <dbReference type="ARBA" id="ARBA00023140"/>
    </source>
</evidence>
<evidence type="ECO:0000256" key="7">
    <source>
        <dbReference type="ARBA" id="ARBA00023010"/>
    </source>
</evidence>
<feature type="region of interest" description="Disordered" evidence="14">
    <location>
        <begin position="383"/>
        <end position="412"/>
    </location>
</feature>
<dbReference type="PANTHER" id="PTHR19332">
    <property type="entry name" value="PEROXISOMAL MEMBRANE PROTEIN PEX13"/>
    <property type="match status" value="1"/>
</dbReference>
<reference evidence="16 17" key="1">
    <citation type="submission" date="2020-11" db="EMBL/GenBank/DDBJ databases">
        <authorList>
            <person name="Wallbank WR R."/>
            <person name="Pardo Diaz C."/>
            <person name="Kozak K."/>
            <person name="Martin S."/>
            <person name="Jiggins C."/>
            <person name="Moest M."/>
            <person name="Warren A I."/>
            <person name="Generalovic N T."/>
            <person name="Byers J.R.P. K."/>
            <person name="Montejo-Kovacevich G."/>
            <person name="Yen C E."/>
        </authorList>
    </citation>
    <scope>NUCLEOTIDE SEQUENCE [LARGE SCALE GENOMIC DNA]</scope>
</reference>
<keyword evidence="6" id="KW-1133">Transmembrane helix</keyword>
<evidence type="ECO:0000256" key="5">
    <source>
        <dbReference type="ARBA" id="ARBA00022927"/>
    </source>
</evidence>
<dbReference type="EMBL" id="LR899012">
    <property type="protein sequence ID" value="CAD7088231.1"/>
    <property type="molecule type" value="Genomic_DNA"/>
</dbReference>
<keyword evidence="9" id="KW-0576">Peroxisome</keyword>
<dbReference type="Proteomes" id="UP000594454">
    <property type="component" value="Chromosome 4"/>
</dbReference>
<keyword evidence="4" id="KW-0812">Transmembrane</keyword>
<comment type="similarity">
    <text evidence="1">Belongs to the peroxin-13 family.</text>
</comment>
<organism evidence="16 17">
    <name type="scientific">Hermetia illucens</name>
    <name type="common">Black soldier fly</name>
    <dbReference type="NCBI Taxonomy" id="343691"/>
    <lineage>
        <taxon>Eukaryota</taxon>
        <taxon>Metazoa</taxon>
        <taxon>Ecdysozoa</taxon>
        <taxon>Arthropoda</taxon>
        <taxon>Hexapoda</taxon>
        <taxon>Insecta</taxon>
        <taxon>Pterygota</taxon>
        <taxon>Neoptera</taxon>
        <taxon>Endopterygota</taxon>
        <taxon>Diptera</taxon>
        <taxon>Brachycera</taxon>
        <taxon>Stratiomyomorpha</taxon>
        <taxon>Stratiomyidae</taxon>
        <taxon>Hermetiinae</taxon>
        <taxon>Hermetia</taxon>
    </lineage>
</organism>
<keyword evidence="17" id="KW-1185">Reference proteome</keyword>
<feature type="domain" description="SH3" evidence="15">
    <location>
        <begin position="276"/>
        <end position="344"/>
    </location>
</feature>
<evidence type="ECO:0000256" key="6">
    <source>
        <dbReference type="ARBA" id="ARBA00022989"/>
    </source>
</evidence>
<dbReference type="InterPro" id="IPR007223">
    <property type="entry name" value="Peroxin-13_N"/>
</dbReference>
<keyword evidence="2 13" id="KW-0728">SH3 domain</keyword>
<evidence type="ECO:0000256" key="10">
    <source>
        <dbReference type="ARBA" id="ARBA00029693"/>
    </source>
</evidence>
<dbReference type="OMA" id="PPLDQQM"/>
<dbReference type="FunCoup" id="A0A7R8YZZ4">
    <property type="interactions" value="605"/>
</dbReference>
<comment type="subcellular location">
    <subcellularLocation>
        <location evidence="12">Peroxisome membrane</location>
    </subcellularLocation>
</comment>
<evidence type="ECO:0000256" key="8">
    <source>
        <dbReference type="ARBA" id="ARBA00023136"/>
    </source>
</evidence>
<evidence type="ECO:0000256" key="1">
    <source>
        <dbReference type="ARBA" id="ARBA00006033"/>
    </source>
</evidence>